<gene>
    <name evidence="2" type="ORF">H8706_00865</name>
</gene>
<proteinExistence type="predicted"/>
<evidence type="ECO:0000313" key="2">
    <source>
        <dbReference type="EMBL" id="MBC8595421.1"/>
    </source>
</evidence>
<dbReference type="InterPro" id="IPR036237">
    <property type="entry name" value="Xyl_isomerase-like_sf"/>
</dbReference>
<evidence type="ECO:0000259" key="1">
    <source>
        <dbReference type="Pfam" id="PF01261"/>
    </source>
</evidence>
<protein>
    <submittedName>
        <fullName evidence="2">Sugar phosphate isomerase/epimerase</fullName>
    </submittedName>
</protein>
<keyword evidence="3" id="KW-1185">Reference proteome</keyword>
<sequence>MKLGVFSPVFNNRTLEEALEFMKEHGGQAIELGTGGFPGTAHINPDELLADEKKLNDTLDLLKKYDIEIAAFSCHGNPVHPDKEIAAKFHSDFEKTCKLAQKANVHTIVTFSGCPGGSKDDKTPNWVTCPWPNDFSDILKYQWDEVLIPYWKKAAEYAKQYGIEKIAFEMHPGFCVYNPATLLKLREAVGDIIGANFDPSHLIWQGIDPVYAIRALKGAIYHFHAKDTKIDPINTKTNGVLDTKSYADEINRSWIFRSVGYGNDYAYWKDMISALRLCGYDGVISIEHEDSLMTPDEGLIKAMDFLKDVLIYESKGDMWWI</sequence>
<evidence type="ECO:0000313" key="3">
    <source>
        <dbReference type="Proteomes" id="UP000647416"/>
    </source>
</evidence>
<dbReference type="InterPro" id="IPR050312">
    <property type="entry name" value="IolE/XylAMocC-like"/>
</dbReference>
<reference evidence="2" key="1">
    <citation type="submission" date="2020-08" db="EMBL/GenBank/DDBJ databases">
        <title>Genome public.</title>
        <authorList>
            <person name="Liu C."/>
            <person name="Sun Q."/>
        </authorList>
    </citation>
    <scope>NUCLEOTIDE SEQUENCE</scope>
    <source>
        <strain evidence="2">NSJ-50</strain>
    </source>
</reference>
<dbReference type="RefSeq" id="WP_178348460.1">
    <property type="nucleotide sequence ID" value="NZ_JACRTE010000001.1"/>
</dbReference>
<dbReference type="AlphaFoldDB" id="A0A926F647"/>
<accession>A0A926F647</accession>
<dbReference type="GO" id="GO:0016853">
    <property type="term" value="F:isomerase activity"/>
    <property type="evidence" value="ECO:0007669"/>
    <property type="project" value="UniProtKB-KW"/>
</dbReference>
<dbReference type="Proteomes" id="UP000647416">
    <property type="component" value="Unassembled WGS sequence"/>
</dbReference>
<name>A0A926F647_9FIRM</name>
<comment type="caution">
    <text evidence="2">The sequence shown here is derived from an EMBL/GenBank/DDBJ whole genome shotgun (WGS) entry which is preliminary data.</text>
</comment>
<dbReference type="PANTHER" id="PTHR12110:SF21">
    <property type="entry name" value="XYLOSE ISOMERASE-LIKE TIM BARREL DOMAIN-CONTAINING PROTEIN"/>
    <property type="match status" value="1"/>
</dbReference>
<dbReference type="EMBL" id="JACRTE010000001">
    <property type="protein sequence ID" value="MBC8595421.1"/>
    <property type="molecule type" value="Genomic_DNA"/>
</dbReference>
<feature type="domain" description="Xylose isomerase-like TIM barrel" evidence="1">
    <location>
        <begin position="20"/>
        <end position="308"/>
    </location>
</feature>
<dbReference type="SUPFAM" id="SSF51658">
    <property type="entry name" value="Xylose isomerase-like"/>
    <property type="match status" value="1"/>
</dbReference>
<organism evidence="2 3">
    <name type="scientific">Qingrenia yutianensis</name>
    <dbReference type="NCBI Taxonomy" id="2763676"/>
    <lineage>
        <taxon>Bacteria</taxon>
        <taxon>Bacillati</taxon>
        <taxon>Bacillota</taxon>
        <taxon>Clostridia</taxon>
        <taxon>Eubacteriales</taxon>
        <taxon>Oscillospiraceae</taxon>
        <taxon>Qingrenia</taxon>
    </lineage>
</organism>
<dbReference type="Pfam" id="PF01261">
    <property type="entry name" value="AP_endonuc_2"/>
    <property type="match status" value="1"/>
</dbReference>
<dbReference type="Gene3D" id="3.20.20.150">
    <property type="entry name" value="Divalent-metal-dependent TIM barrel enzymes"/>
    <property type="match status" value="1"/>
</dbReference>
<dbReference type="PANTHER" id="PTHR12110">
    <property type="entry name" value="HYDROXYPYRUVATE ISOMERASE"/>
    <property type="match status" value="1"/>
</dbReference>
<dbReference type="InterPro" id="IPR013022">
    <property type="entry name" value="Xyl_isomerase-like_TIM-brl"/>
</dbReference>
<keyword evidence="2" id="KW-0413">Isomerase</keyword>